<dbReference type="Proteomes" id="UP001324115">
    <property type="component" value="Unassembled WGS sequence"/>
</dbReference>
<evidence type="ECO:0000259" key="5">
    <source>
        <dbReference type="Pfam" id="PF02797"/>
    </source>
</evidence>
<feature type="domain" description="Chalcone/stilbene synthase N-terminal" evidence="4">
    <location>
        <begin position="19"/>
        <end position="240"/>
    </location>
</feature>
<organism evidence="6 7">
    <name type="scientific">Quercus rubra</name>
    <name type="common">Northern red oak</name>
    <name type="synonym">Quercus borealis</name>
    <dbReference type="NCBI Taxonomy" id="3512"/>
    <lineage>
        <taxon>Eukaryota</taxon>
        <taxon>Viridiplantae</taxon>
        <taxon>Streptophyta</taxon>
        <taxon>Embryophyta</taxon>
        <taxon>Tracheophyta</taxon>
        <taxon>Spermatophyta</taxon>
        <taxon>Magnoliopsida</taxon>
        <taxon>eudicotyledons</taxon>
        <taxon>Gunneridae</taxon>
        <taxon>Pentapetalae</taxon>
        <taxon>rosids</taxon>
        <taxon>fabids</taxon>
        <taxon>Fagales</taxon>
        <taxon>Fagaceae</taxon>
        <taxon>Quercus</taxon>
    </lineage>
</organism>
<comment type="caution">
    <text evidence="6">The sequence shown here is derived from an EMBL/GenBank/DDBJ whole genome shotgun (WGS) entry which is preliminary data.</text>
</comment>
<dbReference type="InterPro" id="IPR018088">
    <property type="entry name" value="Chalcone/stilbene_synthase_AS"/>
</dbReference>
<evidence type="ECO:0000313" key="6">
    <source>
        <dbReference type="EMBL" id="KAK4577696.1"/>
    </source>
</evidence>
<evidence type="ECO:0000256" key="1">
    <source>
        <dbReference type="ARBA" id="ARBA00005531"/>
    </source>
</evidence>
<evidence type="ECO:0008006" key="8">
    <source>
        <dbReference type="Google" id="ProtNLM"/>
    </source>
</evidence>
<dbReference type="PIRSF" id="PIRSF000451">
    <property type="entry name" value="PKS_III"/>
    <property type="match status" value="1"/>
</dbReference>
<dbReference type="GO" id="GO:0016747">
    <property type="term" value="F:acyltransferase activity, transferring groups other than amino-acyl groups"/>
    <property type="evidence" value="ECO:0007669"/>
    <property type="project" value="InterPro"/>
</dbReference>
<dbReference type="InterPro" id="IPR016039">
    <property type="entry name" value="Thiolase-like"/>
</dbReference>
<dbReference type="PANTHER" id="PTHR11877">
    <property type="entry name" value="HYDROXYMETHYLGLUTARYL-COA SYNTHASE"/>
    <property type="match status" value="1"/>
</dbReference>
<proteinExistence type="inferred from homology"/>
<evidence type="ECO:0000313" key="7">
    <source>
        <dbReference type="Proteomes" id="UP001324115"/>
    </source>
</evidence>
<keyword evidence="3" id="KW-0012">Acyltransferase</keyword>
<name>A0AAN7EQN4_QUERU</name>
<comment type="similarity">
    <text evidence="1 3">Belongs to the thiolase-like superfamily. Chalcone/stilbene synthases family.</text>
</comment>
<dbReference type="InterPro" id="IPR012328">
    <property type="entry name" value="Chalcone/stilbene_synt_C"/>
</dbReference>
<dbReference type="InterPro" id="IPR001099">
    <property type="entry name" value="Chalcone/stilbene_synt_N"/>
</dbReference>
<dbReference type="SUPFAM" id="SSF53901">
    <property type="entry name" value="Thiolase-like"/>
    <property type="match status" value="2"/>
</dbReference>
<dbReference type="GO" id="GO:0030639">
    <property type="term" value="P:polyketide biosynthetic process"/>
    <property type="evidence" value="ECO:0007669"/>
    <property type="project" value="TreeGrafter"/>
</dbReference>
<evidence type="ECO:0000259" key="4">
    <source>
        <dbReference type="Pfam" id="PF00195"/>
    </source>
</evidence>
<dbReference type="EMBL" id="JAXUIC010000008">
    <property type="protein sequence ID" value="KAK4577696.1"/>
    <property type="molecule type" value="Genomic_DNA"/>
</dbReference>
<dbReference type="Pfam" id="PF02797">
    <property type="entry name" value="Chal_sti_synt_C"/>
    <property type="match status" value="1"/>
</dbReference>
<feature type="domain" description="Chalcone/stilbene synthase C-terminal" evidence="5">
    <location>
        <begin position="251"/>
        <end position="401"/>
    </location>
</feature>
<reference evidence="6 7" key="1">
    <citation type="journal article" date="2023" name="G3 (Bethesda)">
        <title>A haplotype-resolved chromosome-scale genome for Quercus rubra L. provides insights into the genetics of adaptive traits for red oak species.</title>
        <authorList>
            <person name="Kapoor B."/>
            <person name="Jenkins J."/>
            <person name="Schmutz J."/>
            <person name="Zhebentyayeva T."/>
            <person name="Kuelheim C."/>
            <person name="Coggeshall M."/>
            <person name="Heim C."/>
            <person name="Lasky J.R."/>
            <person name="Leites L."/>
            <person name="Islam-Faridi N."/>
            <person name="Romero-Severson J."/>
            <person name="DeLeo V.L."/>
            <person name="Lucas S.M."/>
            <person name="Lazic D."/>
            <person name="Gailing O."/>
            <person name="Carlson J."/>
            <person name="Staton M."/>
        </authorList>
    </citation>
    <scope>NUCLEOTIDE SEQUENCE [LARGE SCALE GENOMIC DNA]</scope>
    <source>
        <strain evidence="6">Pseudo-F2</strain>
    </source>
</reference>
<dbReference type="CDD" id="cd00831">
    <property type="entry name" value="CHS_like"/>
    <property type="match status" value="1"/>
</dbReference>
<dbReference type="FunFam" id="3.40.47.10:FF:000014">
    <property type="entry name" value="Chalcone synthase 1"/>
    <property type="match status" value="1"/>
</dbReference>
<protein>
    <recommendedName>
        <fullName evidence="8">Chalcone synthase</fullName>
    </recommendedName>
</protein>
<sequence length="407" mass="44698">MYWPKPNKVTGPFMAAEQMRIKKQGQDLAKILAIGTANPSNCVYQTAYPDCYFRITSSEHMTELKEKFKRICEKSEIKKRNLHLTEEFLKKSPSICAYDVPSLDARQDIKIMETPKLGTEAARKAIEEWGQPKSKITHLIFHTTSGVDMPGADYQLVKLLGLGSSVKRVMLYHLGCYAGGTILRIAKDLAENNVGARVLAVCSEMTVDSFRGPSGSDMSCLVGQAIFGDGAAALIIGANPDTLLVERPLFELVSAAQTIVPNSEGAVEAHLREVGLTYYISKDVPTLVSNNIENCLVEAFSELGISDWNSLFWIVHSGGPAILKEIEAKVGLNKEKLRASWHMLSEYGNMLGTSVFFILDEMRRKSLEEGKSTTGEGLEWGVLFGFGPGVTVETIVLRSVPIITTSP</sequence>
<evidence type="ECO:0000256" key="2">
    <source>
        <dbReference type="PIRSR" id="PIRSR000451-1"/>
    </source>
</evidence>
<gene>
    <name evidence="6" type="ORF">RGQ29_027990</name>
</gene>
<keyword evidence="7" id="KW-1185">Reference proteome</keyword>
<dbReference type="FunFam" id="3.40.47.10:FF:000025">
    <property type="entry name" value="Chalcone synthase 2"/>
    <property type="match status" value="1"/>
</dbReference>
<dbReference type="PROSITE" id="PS00441">
    <property type="entry name" value="CHALCONE_SYNTH"/>
    <property type="match status" value="1"/>
</dbReference>
<dbReference type="PANTHER" id="PTHR11877:SF56">
    <property type="entry name" value="CHALCONE SYNTHASE"/>
    <property type="match status" value="1"/>
</dbReference>
<dbReference type="Pfam" id="PF00195">
    <property type="entry name" value="Chal_sti_synt_N"/>
    <property type="match status" value="1"/>
</dbReference>
<dbReference type="AlphaFoldDB" id="A0AAN7EQN4"/>
<dbReference type="InterPro" id="IPR011141">
    <property type="entry name" value="Polyketide_synthase_type-III"/>
</dbReference>
<dbReference type="Gene3D" id="3.40.47.10">
    <property type="match status" value="2"/>
</dbReference>
<accession>A0AAN7EQN4</accession>
<evidence type="ECO:0000256" key="3">
    <source>
        <dbReference type="RuleBase" id="RU003633"/>
    </source>
</evidence>
<keyword evidence="3" id="KW-0808">Transferase</keyword>
<feature type="active site" description="Acyl-thioester intermediate" evidence="2">
    <location>
        <position position="176"/>
    </location>
</feature>